<evidence type="ECO:0000313" key="6">
    <source>
        <dbReference type="Proteomes" id="UP000085678"/>
    </source>
</evidence>
<reference evidence="7" key="1">
    <citation type="submission" date="2025-08" db="UniProtKB">
        <authorList>
            <consortium name="RefSeq"/>
        </authorList>
    </citation>
    <scope>IDENTIFICATION</scope>
    <source>
        <tissue evidence="7">Gonads</tissue>
    </source>
</reference>
<gene>
    <name evidence="7" type="primary">LOC106179378</name>
</gene>
<protein>
    <submittedName>
        <fullName evidence="7">A disintegrin and metalloproteinase with thrombospondin motifs adt-1</fullName>
    </submittedName>
</protein>
<dbReference type="SMART" id="SM00209">
    <property type="entry name" value="TSP1"/>
    <property type="match status" value="16"/>
</dbReference>
<dbReference type="InterPro" id="IPR052065">
    <property type="entry name" value="Compl_asym_regulator"/>
</dbReference>
<dbReference type="InterPro" id="IPR041249">
    <property type="entry name" value="HEPN_DZIP3"/>
</dbReference>
<name>A0A2R2MPP5_LINAN</name>
<keyword evidence="6" id="KW-1185">Reference proteome</keyword>
<dbReference type="Gene3D" id="2.20.100.10">
    <property type="entry name" value="Thrombospondin type-1 (TSP1) repeat"/>
    <property type="match status" value="16"/>
</dbReference>
<sequence>MQGASGPNVSFIHTQRFTRLHYLVIELGTKAIKTFFLKDVVRPGITDGGDISDNNAVVQFLGKKGVRKELEKLKKTKAIYDSQWNLLYPASGHTDVETFDITLLVLLIRNLHPDKANLKWPKANATTSTPPQMTQGFIEHIQRLKNVRNFLQHSAKYGIQDMEKFRTNWEIAGASVLALGADPKEVEKIQEFNFSLQEIDTIVLDGVWKAWSEWETCSLSCGGGTQGRSRECDGPFYHGQNCSGPFTESRACNTHNCPIDGVWVTWSAWGTCNTTCGGGIQSRWRVCDGPFFGGANCSGPTEDFQPCNTHHCPVDGVWTNWTSWDTCNVTCGGGMQHRYRTCTGPFYGGLNCSGPDIDSKICNDFYCPVDGIWEAWTEWNSCNVSCGGGIQSRQRSCDGPFYGGANCSGPAVEYQDCHTHPCPIHGYWGVWSEWSTCNVSCGGGQQSRVRDCIAGLHGGSNCTGSNIEYQDCNPHHCPIDGKWRAWSAWTNCSGSCGTGQRSRFRTCAGPYYGGRNCTGDASQVEACNVHECPVDGIWKAWSNWTNCDVSCGGGTQNRTRECDGPYFLGEDCHGPTEEVRNCNTHECAVDGVWGNWTAWDTCSTSCGNGTQWRYRGCIGPFFGGKECQGNWNESQACNTHHCPVDGVFTSWSEWSNCTVQCGGGTRWKDRTCDGPYHGGKNCEGAWSESETCNTHKCPIDGVWGNWTEWTVCTVTCGGGIQNRSRDCDGPYYGGANCSGAAREQQECNTHPCPIDGQWNEWSEWGQCSVSCGGGEQDRTRTCSEVLYGGQNCTGNTTDVRQCNTHECPVDGIWSNWTEWSECSHLCGGGEQWHSRECIGPFFGGADCDGPANETRACNEHNCPVDGQWLSWSTWAICTASCGGGTQRRSRMCMLPRYGGQMCEGESTQTGFCNDNPCPVDGAWSLWTRWFTCNVTCGGGIQRRYRSCAAAQHGGKSCEGDSEEFMQCNTHNCPGPWMEYGKNGQHGKHALVNVEVACSREIEYAMALTTGAWLARVLKMTHALAMSTHAQLIAFAVKILVDGSFSLWSDWGQCSVSCNGGIQWRSRECWGVAHGGADCVGARNQSQECNVHPCPVDGVFTQWSEWETCNVTCGGGTQNRERTCDGPFHGGQDCIGALVDTRDCNTHHCP</sequence>
<evidence type="ECO:0000256" key="1">
    <source>
        <dbReference type="ARBA" id="ARBA00022729"/>
    </source>
</evidence>
<dbReference type="KEGG" id="lak:106179378"/>
<dbReference type="Proteomes" id="UP000085678">
    <property type="component" value="Unplaced"/>
</dbReference>
<evidence type="ECO:0000259" key="5">
    <source>
        <dbReference type="Pfam" id="PF18738"/>
    </source>
</evidence>
<evidence type="ECO:0000256" key="3">
    <source>
        <dbReference type="ARBA" id="ARBA00023157"/>
    </source>
</evidence>
<proteinExistence type="predicted"/>
<dbReference type="AlphaFoldDB" id="A0A2R2MPP5"/>
<feature type="domain" description="DZIP3-like HEPN" evidence="5">
    <location>
        <begin position="60"/>
        <end position="190"/>
    </location>
</feature>
<dbReference type="Pfam" id="PF00090">
    <property type="entry name" value="TSP_1"/>
    <property type="match status" value="16"/>
</dbReference>
<dbReference type="PRINTS" id="PR01705">
    <property type="entry name" value="TSP1REPEAT"/>
</dbReference>
<dbReference type="OrthoDB" id="446173at2759"/>
<dbReference type="FunFam" id="2.20.100.10:FF:000004">
    <property type="entry name" value="Adhesion G protein-coupled receptor B2"/>
    <property type="match status" value="5"/>
</dbReference>
<dbReference type="RefSeq" id="XP_023932209.1">
    <property type="nucleotide sequence ID" value="XM_024076441.1"/>
</dbReference>
<dbReference type="PANTHER" id="PTHR22906:SF21">
    <property type="entry name" value="SEMA DOMAIN-CONTAINING PROTEIN"/>
    <property type="match status" value="1"/>
</dbReference>
<keyword evidence="7" id="KW-0378">Hydrolase</keyword>
<dbReference type="SUPFAM" id="SSF82895">
    <property type="entry name" value="TSP-1 type 1 repeat"/>
    <property type="match status" value="16"/>
</dbReference>
<keyword evidence="7" id="KW-0482">Metalloprotease</keyword>
<dbReference type="GeneID" id="106179378"/>
<dbReference type="InterPro" id="IPR000884">
    <property type="entry name" value="TSP1_rpt"/>
</dbReference>
<keyword evidence="7" id="KW-0645">Protease</keyword>
<organism evidence="6 7">
    <name type="scientific">Lingula anatina</name>
    <name type="common">Brachiopod</name>
    <name type="synonym">Lingula unguis</name>
    <dbReference type="NCBI Taxonomy" id="7574"/>
    <lineage>
        <taxon>Eukaryota</taxon>
        <taxon>Metazoa</taxon>
        <taxon>Spiralia</taxon>
        <taxon>Lophotrochozoa</taxon>
        <taxon>Brachiopoda</taxon>
        <taxon>Linguliformea</taxon>
        <taxon>Lingulata</taxon>
        <taxon>Lingulida</taxon>
        <taxon>Linguloidea</taxon>
        <taxon>Lingulidae</taxon>
        <taxon>Lingula</taxon>
    </lineage>
</organism>
<evidence type="ECO:0000256" key="4">
    <source>
        <dbReference type="ARBA" id="ARBA00023180"/>
    </source>
</evidence>
<evidence type="ECO:0000256" key="2">
    <source>
        <dbReference type="ARBA" id="ARBA00022737"/>
    </source>
</evidence>
<dbReference type="PANTHER" id="PTHR22906">
    <property type="entry name" value="PROPERDIN"/>
    <property type="match status" value="1"/>
</dbReference>
<dbReference type="Pfam" id="PF18738">
    <property type="entry name" value="HEPN_DZIP3"/>
    <property type="match status" value="1"/>
</dbReference>
<evidence type="ECO:0000313" key="7">
    <source>
        <dbReference type="RefSeq" id="XP_023932209.1"/>
    </source>
</evidence>
<dbReference type="FunFam" id="2.20.100.10:FF:000001">
    <property type="entry name" value="semaphorin-5A isoform X1"/>
    <property type="match status" value="10"/>
</dbReference>
<keyword evidence="1" id="KW-0732">Signal</keyword>
<dbReference type="PROSITE" id="PS50092">
    <property type="entry name" value="TSP1"/>
    <property type="match status" value="16"/>
</dbReference>
<dbReference type="GO" id="GO:0008237">
    <property type="term" value="F:metallopeptidase activity"/>
    <property type="evidence" value="ECO:0007669"/>
    <property type="project" value="UniProtKB-KW"/>
</dbReference>
<keyword evidence="2" id="KW-0677">Repeat</keyword>
<dbReference type="InterPro" id="IPR036383">
    <property type="entry name" value="TSP1_rpt_sf"/>
</dbReference>
<accession>A0A2R2MPP5</accession>
<keyword evidence="3" id="KW-1015">Disulfide bond</keyword>
<dbReference type="InParanoid" id="A0A2R2MPP5"/>
<feature type="non-terminal residue" evidence="7">
    <location>
        <position position="1149"/>
    </location>
</feature>
<keyword evidence="4" id="KW-0325">Glycoprotein</keyword>